<evidence type="ECO:0000259" key="5">
    <source>
        <dbReference type="PROSITE" id="PS50887"/>
    </source>
</evidence>
<feature type="domain" description="PAC" evidence="3">
    <location>
        <begin position="543"/>
        <end position="593"/>
    </location>
</feature>
<proteinExistence type="predicted"/>
<accession>A0ABT0GN80</accession>
<evidence type="ECO:0000259" key="3">
    <source>
        <dbReference type="PROSITE" id="PS50113"/>
    </source>
</evidence>
<dbReference type="Gene3D" id="2.10.70.100">
    <property type="match status" value="1"/>
</dbReference>
<evidence type="ECO:0000256" key="1">
    <source>
        <dbReference type="SAM" id="Phobius"/>
    </source>
</evidence>
<dbReference type="PROSITE" id="PS50113">
    <property type="entry name" value="PAC"/>
    <property type="match status" value="2"/>
</dbReference>
<dbReference type="InterPro" id="IPR000014">
    <property type="entry name" value="PAS"/>
</dbReference>
<dbReference type="InterPro" id="IPR029787">
    <property type="entry name" value="Nucleotide_cyclase"/>
</dbReference>
<dbReference type="Gene3D" id="3.20.20.450">
    <property type="entry name" value="EAL domain"/>
    <property type="match status" value="1"/>
</dbReference>
<dbReference type="CDD" id="cd01948">
    <property type="entry name" value="EAL"/>
    <property type="match status" value="1"/>
</dbReference>
<feature type="domain" description="GGDEF" evidence="5">
    <location>
        <begin position="629"/>
        <end position="760"/>
    </location>
</feature>
<evidence type="ECO:0000313" key="6">
    <source>
        <dbReference type="EMBL" id="MCK7610710.1"/>
    </source>
</evidence>
<dbReference type="SMART" id="SM00091">
    <property type="entry name" value="PAS"/>
    <property type="match status" value="2"/>
</dbReference>
<evidence type="ECO:0000259" key="2">
    <source>
        <dbReference type="PROSITE" id="PS50112"/>
    </source>
</evidence>
<dbReference type="PROSITE" id="PS50887">
    <property type="entry name" value="GGDEF"/>
    <property type="match status" value="1"/>
</dbReference>
<name>A0ABT0GN80_9HYPH</name>
<dbReference type="SUPFAM" id="SSF55073">
    <property type="entry name" value="Nucleotide cyclase"/>
    <property type="match status" value="1"/>
</dbReference>
<evidence type="ECO:0000259" key="4">
    <source>
        <dbReference type="PROSITE" id="PS50883"/>
    </source>
</evidence>
<dbReference type="InterPro" id="IPR029150">
    <property type="entry name" value="dCache_3"/>
</dbReference>
<dbReference type="SUPFAM" id="SSF141868">
    <property type="entry name" value="EAL domain-like"/>
    <property type="match status" value="1"/>
</dbReference>
<keyword evidence="7" id="KW-1185">Reference proteome</keyword>
<dbReference type="InterPro" id="IPR035965">
    <property type="entry name" value="PAS-like_dom_sf"/>
</dbReference>
<dbReference type="InterPro" id="IPR000700">
    <property type="entry name" value="PAS-assoc_C"/>
</dbReference>
<reference evidence="6" key="1">
    <citation type="submission" date="2022-04" db="EMBL/GenBank/DDBJ databases">
        <title>Roseibium sp. CAU 1639 isolated from mud.</title>
        <authorList>
            <person name="Kim W."/>
        </authorList>
    </citation>
    <scope>NUCLEOTIDE SEQUENCE</scope>
    <source>
        <strain evidence="6">CAU 1639</strain>
    </source>
</reference>
<dbReference type="CDD" id="cd00130">
    <property type="entry name" value="PAS"/>
    <property type="match status" value="1"/>
</dbReference>
<dbReference type="InterPro" id="IPR001633">
    <property type="entry name" value="EAL_dom"/>
</dbReference>
<dbReference type="PANTHER" id="PTHR44757">
    <property type="entry name" value="DIGUANYLATE CYCLASE DGCP"/>
    <property type="match status" value="1"/>
</dbReference>
<keyword evidence="1" id="KW-0812">Transmembrane</keyword>
<dbReference type="SUPFAM" id="SSF55785">
    <property type="entry name" value="PYP-like sensor domain (PAS domain)"/>
    <property type="match status" value="2"/>
</dbReference>
<dbReference type="SMART" id="SM00052">
    <property type="entry name" value="EAL"/>
    <property type="match status" value="1"/>
</dbReference>
<keyword evidence="1" id="KW-0472">Membrane</keyword>
<feature type="domain" description="EAL" evidence="4">
    <location>
        <begin position="769"/>
        <end position="1024"/>
    </location>
</feature>
<dbReference type="PROSITE" id="PS50112">
    <property type="entry name" value="PAS"/>
    <property type="match status" value="1"/>
</dbReference>
<dbReference type="Gene3D" id="3.30.450.20">
    <property type="entry name" value="PAS domain"/>
    <property type="match status" value="2"/>
</dbReference>
<protein>
    <submittedName>
        <fullName evidence="6">EAL domain-containing protein</fullName>
    </submittedName>
</protein>
<feature type="transmembrane region" description="Helical" evidence="1">
    <location>
        <begin position="294"/>
        <end position="315"/>
    </location>
</feature>
<keyword evidence="1" id="KW-1133">Transmembrane helix</keyword>
<dbReference type="PANTHER" id="PTHR44757:SF2">
    <property type="entry name" value="BIOFILM ARCHITECTURE MAINTENANCE PROTEIN MBAA"/>
    <property type="match status" value="1"/>
</dbReference>
<dbReference type="InterPro" id="IPR035919">
    <property type="entry name" value="EAL_sf"/>
</dbReference>
<feature type="domain" description="PAS" evidence="2">
    <location>
        <begin position="468"/>
        <end position="511"/>
    </location>
</feature>
<evidence type="ECO:0000313" key="7">
    <source>
        <dbReference type="Proteomes" id="UP001431221"/>
    </source>
</evidence>
<dbReference type="SMART" id="SM00086">
    <property type="entry name" value="PAC"/>
    <property type="match status" value="2"/>
</dbReference>
<dbReference type="Pfam" id="PF00563">
    <property type="entry name" value="EAL"/>
    <property type="match status" value="1"/>
</dbReference>
<dbReference type="InterPro" id="IPR001610">
    <property type="entry name" value="PAC"/>
</dbReference>
<sequence length="1031" mass="115593">MLDKWSADETRFEKPLRAVFLAFLGLTVVVLTFQNIVSEYRSLREPQEATVKTAERLLMHQRKLGSQTLDQAVATVSKDTDLQNAILTRDRQEIKRVADRVFASKTVGLDMSELTIFSADQQIVYKADGADAAATQSEDFQSELNASLFRQTNDIEFGPDNKLVVGVLRPWIVDGTLIGYLKLSINIESSLALASSAVDAQIVKLCEIATADAPGGSTIRYRVLGDLTPSGLDLDKALENSGSVNDVDRFLIQDSKVFMARDLPIPVISSKHVVRLVLVKDITGNVLAFLEGTALSLMAGIGLALLAWTVVFRLLSRLQTSVQKTRLRLEGEIRDRTLRLEESALQLNEAQHIAKVGSWERTIATNEIQATEEFYQIMGLPRDLPADQIQKHIFARIPSHEHHSALGIVRKAIEMCGDFDVEHGLVLEDGSHRHLHIRGYVLAGPDGKAAKVVGIVHDITARREAERRNHLLASILESSLNEIYILNAETFHIEYANECALRNLGYSLEELKSHRIWDIDPVYDLETVRRHVSPLLDGVQVSLSVESVHRRKNGSEYPVDLRVQLIKEQDRDLIVAIANDVSERVQRENETREAKVRAERLAYFDPLTKLSNRAGCQRDAKIRFDDGDKPAFLVHVDMDGFKRVNDTLGHRAGDQCLEETGRRLREVCRGLGTAYRWGGDEFVILAESNTSDPNELCERARRLMRQPMENNGNRYWPTVSMGLALCPDDGDDFDTLLVNADLALYQSKENGKDRYTFFKPDMRADSETEARLERELQDAIQNDEFFLVFQPQVNLRTQAVTGVEALVRWQHPERGTVSPGEFLPVIEKSGLAPLLGEIVIDKALSAARDWLEAGLDFGRISVNVSPSHLASGKLLDHFNTSMDTHGIAPERVTAEVLESVFLNDTRSGHLTTLKKLYDLGVHIELDDFGTGYASLSHVTDLPINGLKIDRSFTRQMLQDPKKEIVVNQLIHLARSLNIGIVCEGVETEAQYDRLRMMGDFSIQGYLIARPMPFKETTGWMSEAADDLYFVI</sequence>
<dbReference type="InterPro" id="IPR043128">
    <property type="entry name" value="Rev_trsase/Diguanyl_cyclase"/>
</dbReference>
<dbReference type="PROSITE" id="PS50883">
    <property type="entry name" value="EAL"/>
    <property type="match status" value="1"/>
</dbReference>
<dbReference type="SMART" id="SM00267">
    <property type="entry name" value="GGDEF"/>
    <property type="match status" value="1"/>
</dbReference>
<dbReference type="NCBIfam" id="TIGR00229">
    <property type="entry name" value="sensory_box"/>
    <property type="match status" value="1"/>
</dbReference>
<dbReference type="InterPro" id="IPR052155">
    <property type="entry name" value="Biofilm_reg_signaling"/>
</dbReference>
<dbReference type="NCBIfam" id="TIGR00254">
    <property type="entry name" value="GGDEF"/>
    <property type="match status" value="1"/>
</dbReference>
<dbReference type="Proteomes" id="UP001431221">
    <property type="component" value="Unassembled WGS sequence"/>
</dbReference>
<gene>
    <name evidence="6" type="ORF">M0H32_00945</name>
</gene>
<comment type="caution">
    <text evidence="6">The sequence shown here is derived from an EMBL/GenBank/DDBJ whole genome shotgun (WGS) entry which is preliminary data.</text>
</comment>
<feature type="transmembrane region" description="Helical" evidence="1">
    <location>
        <begin position="20"/>
        <end position="37"/>
    </location>
</feature>
<organism evidence="6 7">
    <name type="scientific">Roseibium sediminicola</name>
    <dbReference type="NCBI Taxonomy" id="2933272"/>
    <lineage>
        <taxon>Bacteria</taxon>
        <taxon>Pseudomonadati</taxon>
        <taxon>Pseudomonadota</taxon>
        <taxon>Alphaproteobacteria</taxon>
        <taxon>Hyphomicrobiales</taxon>
        <taxon>Stappiaceae</taxon>
        <taxon>Roseibium</taxon>
    </lineage>
</organism>
<feature type="domain" description="PAC" evidence="3">
    <location>
        <begin position="419"/>
        <end position="471"/>
    </location>
</feature>
<dbReference type="Pfam" id="PF14827">
    <property type="entry name" value="dCache_3"/>
    <property type="match status" value="1"/>
</dbReference>
<dbReference type="InterPro" id="IPR000160">
    <property type="entry name" value="GGDEF_dom"/>
</dbReference>
<dbReference type="EMBL" id="JALNMJ010000001">
    <property type="protein sequence ID" value="MCK7610710.1"/>
    <property type="molecule type" value="Genomic_DNA"/>
</dbReference>
<dbReference type="Gene3D" id="3.30.70.270">
    <property type="match status" value="1"/>
</dbReference>
<dbReference type="Pfam" id="PF00990">
    <property type="entry name" value="GGDEF"/>
    <property type="match status" value="1"/>
</dbReference>
<dbReference type="CDD" id="cd01949">
    <property type="entry name" value="GGDEF"/>
    <property type="match status" value="1"/>
</dbReference>
<dbReference type="Pfam" id="PF13426">
    <property type="entry name" value="PAS_9"/>
    <property type="match status" value="1"/>
</dbReference>